<reference evidence="5" key="1">
    <citation type="journal article" date="2021" name="Microb. Physiol.">
        <title>Proteogenomic Insights into the Physiology of Marine, Sulfate-Reducing, Filamentous Desulfonema limicola and Desulfonema magnum.</title>
        <authorList>
            <person name="Schnaars V."/>
            <person name="Wohlbrand L."/>
            <person name="Scheve S."/>
            <person name="Hinrichs C."/>
            <person name="Reinhardt R."/>
            <person name="Rabus R."/>
        </authorList>
    </citation>
    <scope>NUCLEOTIDE SEQUENCE</scope>
    <source>
        <strain evidence="5">4be13</strain>
    </source>
</reference>
<dbReference type="InterPro" id="IPR019554">
    <property type="entry name" value="Soluble_ligand-bd"/>
</dbReference>
<dbReference type="RefSeq" id="WP_207678384.1">
    <property type="nucleotide sequence ID" value="NZ_CP061800.1"/>
</dbReference>
<keyword evidence="6" id="KW-1185">Reference proteome</keyword>
<keyword evidence="1" id="KW-0732">Signal</keyword>
<sequence>MASVWAVEENEFSVTAEQEIPVQGQVSEISTMTEEEISGKHPEQTSELPIMTEKEIPEQGPEQTSEFPMATEEEILPDQGSKKVSDVAEGWPRPPYIIGSGDVLYISVWKNNDMTRLATVLPDGKVSFPLIGEILAAGKTAAQLKKELEARISPRFILEPVLSVEVQQVNSMLIYIIGKVNNPGRFALNTNINVLQALSMAGGLNPFAKRNKIKIFREEGDQTKIFEFRYDDVSDGIHLEQNIRLKRADVIVVP</sequence>
<dbReference type="KEGG" id="dmm:dnm_060500"/>
<organism evidence="5 6">
    <name type="scientific">Desulfonema magnum</name>
    <dbReference type="NCBI Taxonomy" id="45655"/>
    <lineage>
        <taxon>Bacteria</taxon>
        <taxon>Pseudomonadati</taxon>
        <taxon>Thermodesulfobacteriota</taxon>
        <taxon>Desulfobacteria</taxon>
        <taxon>Desulfobacterales</taxon>
        <taxon>Desulfococcaceae</taxon>
        <taxon>Desulfonema</taxon>
    </lineage>
</organism>
<evidence type="ECO:0000259" key="3">
    <source>
        <dbReference type="Pfam" id="PF02563"/>
    </source>
</evidence>
<dbReference type="InterPro" id="IPR003715">
    <property type="entry name" value="Poly_export_N"/>
</dbReference>
<evidence type="ECO:0000313" key="5">
    <source>
        <dbReference type="EMBL" id="QTA89990.1"/>
    </source>
</evidence>
<dbReference type="EMBL" id="CP061800">
    <property type="protein sequence ID" value="QTA89990.1"/>
    <property type="molecule type" value="Genomic_DNA"/>
</dbReference>
<feature type="domain" description="Polysaccharide export protein N-terminal" evidence="3">
    <location>
        <begin position="93"/>
        <end position="167"/>
    </location>
</feature>
<dbReference type="GO" id="GO:0015159">
    <property type="term" value="F:polysaccharide transmembrane transporter activity"/>
    <property type="evidence" value="ECO:0007669"/>
    <property type="project" value="InterPro"/>
</dbReference>
<dbReference type="Gene3D" id="3.10.560.10">
    <property type="entry name" value="Outer membrane lipoprotein wza domain like"/>
    <property type="match status" value="1"/>
</dbReference>
<feature type="domain" description="Soluble ligand binding" evidence="4">
    <location>
        <begin position="174"/>
        <end position="225"/>
    </location>
</feature>
<dbReference type="InterPro" id="IPR049712">
    <property type="entry name" value="Poly_export"/>
</dbReference>
<protein>
    <submittedName>
        <fullName evidence="5">Polysaccharide export protein</fullName>
    </submittedName>
</protein>
<evidence type="ECO:0000259" key="4">
    <source>
        <dbReference type="Pfam" id="PF10531"/>
    </source>
</evidence>
<dbReference type="Pfam" id="PF02563">
    <property type="entry name" value="Poly_export"/>
    <property type="match status" value="1"/>
</dbReference>
<accession>A0A975BR18</accession>
<dbReference type="Proteomes" id="UP000663722">
    <property type="component" value="Chromosome"/>
</dbReference>
<evidence type="ECO:0000256" key="2">
    <source>
        <dbReference type="SAM" id="MobiDB-lite"/>
    </source>
</evidence>
<dbReference type="AlphaFoldDB" id="A0A975BR18"/>
<dbReference type="Pfam" id="PF10531">
    <property type="entry name" value="SLBB"/>
    <property type="match status" value="1"/>
</dbReference>
<dbReference type="PANTHER" id="PTHR33619">
    <property type="entry name" value="POLYSACCHARIDE EXPORT PROTEIN GFCE-RELATED"/>
    <property type="match status" value="1"/>
</dbReference>
<evidence type="ECO:0000256" key="1">
    <source>
        <dbReference type="ARBA" id="ARBA00022729"/>
    </source>
</evidence>
<dbReference type="PANTHER" id="PTHR33619:SF3">
    <property type="entry name" value="POLYSACCHARIDE EXPORT PROTEIN GFCE-RELATED"/>
    <property type="match status" value="1"/>
</dbReference>
<name>A0A975BR18_9BACT</name>
<feature type="region of interest" description="Disordered" evidence="2">
    <location>
        <begin position="1"/>
        <end position="25"/>
    </location>
</feature>
<gene>
    <name evidence="5" type="ORF">dnm_060500</name>
</gene>
<evidence type="ECO:0000313" key="6">
    <source>
        <dbReference type="Proteomes" id="UP000663722"/>
    </source>
</evidence>
<proteinExistence type="predicted"/>